<evidence type="ECO:0000313" key="2">
    <source>
        <dbReference type="Proteomes" id="UP000061348"/>
    </source>
</evidence>
<comment type="caution">
    <text evidence="1">The sequence shown here is derived from an EMBL/GenBank/DDBJ whole genome shotgun (WGS) entry which is preliminary data.</text>
</comment>
<name>A0A109LGM7_PSEFL</name>
<accession>A0A109LGM7</accession>
<dbReference type="Proteomes" id="UP000061348">
    <property type="component" value="Unassembled WGS sequence"/>
</dbReference>
<sequence>MREKSRMSLITLSKCSVDSQASAAYSVCSSVISVVSSSCSMPSTPFMGVRSSWLIIARKSDLALFARSASSRVWINCAMACCCSRLAC</sequence>
<protein>
    <submittedName>
        <fullName evidence="1">Uncharacterized protein</fullName>
    </submittedName>
</protein>
<evidence type="ECO:0000313" key="1">
    <source>
        <dbReference type="EMBL" id="KWV87467.1"/>
    </source>
</evidence>
<proteinExistence type="predicted"/>
<dbReference type="EMBL" id="LCYA01000078">
    <property type="protein sequence ID" value="KWV87467.1"/>
    <property type="molecule type" value="Genomic_DNA"/>
</dbReference>
<reference evidence="1 2" key="1">
    <citation type="submission" date="2015-05" db="EMBL/GenBank/DDBJ databases">
        <title>A genomic and transcriptomic approach to investigate the blue pigment phenotype in Pseudomonas fluorescens.</title>
        <authorList>
            <person name="Andreani N.A."/>
            <person name="Cardazzo B."/>
        </authorList>
    </citation>
    <scope>NUCLEOTIDE SEQUENCE [LARGE SCALE GENOMIC DNA]</scope>
    <source>
        <strain evidence="1 2">Ps_22</strain>
    </source>
</reference>
<gene>
    <name evidence="1" type="ORF">PFLmoz3_03316</name>
</gene>
<dbReference type="AlphaFoldDB" id="A0A109LGM7"/>
<organism evidence="1 2">
    <name type="scientific">Pseudomonas fluorescens</name>
    <dbReference type="NCBI Taxonomy" id="294"/>
    <lineage>
        <taxon>Bacteria</taxon>
        <taxon>Pseudomonadati</taxon>
        <taxon>Pseudomonadota</taxon>
        <taxon>Gammaproteobacteria</taxon>
        <taxon>Pseudomonadales</taxon>
        <taxon>Pseudomonadaceae</taxon>
        <taxon>Pseudomonas</taxon>
    </lineage>
</organism>